<dbReference type="Proteomes" id="UP000663760">
    <property type="component" value="Chromosome 9"/>
</dbReference>
<keyword evidence="5 6" id="KW-0539">Nucleus</keyword>
<dbReference type="PANTHER" id="PTHR33057:SF17">
    <property type="entry name" value="TRANSCRIPTION REPRESSOR OFP8"/>
    <property type="match status" value="1"/>
</dbReference>
<feature type="compositionally biased region" description="Basic and acidic residues" evidence="7">
    <location>
        <begin position="242"/>
        <end position="254"/>
    </location>
</feature>
<feature type="region of interest" description="Disordered" evidence="7">
    <location>
        <begin position="65"/>
        <end position="92"/>
    </location>
</feature>
<sequence>MERGRLKQRLSQMFRIPSFRSSCSTKSRKVDAVHEPLYVSRRHNWDDDGVPKGIDRSLSLSHLSPGRRLRSHRDETAMGSSQRSVDLRCGGKKMKEKRVSGFGGREGRMCPPCSPLSPSYYHFKQMKEELEREERRISNRKKKGKEDEQDRMKGKKLLSNSYGFTSCSSEDSDRDDAGRFFSSEEGGGGNREGMRSREREGEATDIIFSARSFSSDSSELYYHSSRRHNGTKKKSSQRQQKPKREDPSRRMHIDFDDGFRPLVSISSSLSSSLSANLRKEGFAVEKRSSDPYKDFRGSMVEMIVEKQIFGATELEHLLRSYLALNDLRHHPIIVQVFSEIWEALFGN</sequence>
<dbReference type="InterPro" id="IPR006458">
    <property type="entry name" value="Ovate_C"/>
</dbReference>
<evidence type="ECO:0000256" key="6">
    <source>
        <dbReference type="RuleBase" id="RU367028"/>
    </source>
</evidence>
<dbReference type="PROSITE" id="PS51754">
    <property type="entry name" value="OVATE"/>
    <property type="match status" value="1"/>
</dbReference>
<keyword evidence="2 6" id="KW-0678">Repressor</keyword>
<dbReference type="NCBIfam" id="TIGR01568">
    <property type="entry name" value="A_thal_3678"/>
    <property type="match status" value="1"/>
</dbReference>
<feature type="region of interest" description="Disordered" evidence="7">
    <location>
        <begin position="131"/>
        <end position="254"/>
    </location>
</feature>
<organism evidence="9 10">
    <name type="scientific">Spirodela intermedia</name>
    <name type="common">Intermediate duckweed</name>
    <dbReference type="NCBI Taxonomy" id="51605"/>
    <lineage>
        <taxon>Eukaryota</taxon>
        <taxon>Viridiplantae</taxon>
        <taxon>Streptophyta</taxon>
        <taxon>Embryophyta</taxon>
        <taxon>Tracheophyta</taxon>
        <taxon>Spermatophyta</taxon>
        <taxon>Magnoliopsida</taxon>
        <taxon>Liliopsida</taxon>
        <taxon>Araceae</taxon>
        <taxon>Lemnoideae</taxon>
        <taxon>Spirodela</taxon>
    </lineage>
</organism>
<feature type="compositionally biased region" description="Basic and acidic residues" evidence="7">
    <location>
        <begin position="192"/>
        <end position="202"/>
    </location>
</feature>
<dbReference type="OrthoDB" id="1928390at2759"/>
<feature type="compositionally biased region" description="Low complexity" evidence="7">
    <location>
        <begin position="205"/>
        <end position="223"/>
    </location>
</feature>
<dbReference type="GO" id="GO:0005634">
    <property type="term" value="C:nucleus"/>
    <property type="evidence" value="ECO:0007669"/>
    <property type="project" value="UniProtKB-SubCell"/>
</dbReference>
<feature type="compositionally biased region" description="Basic residues" evidence="7">
    <location>
        <begin position="224"/>
        <end position="236"/>
    </location>
</feature>
<comment type="function">
    <text evidence="6">Transcriptional repressor that regulates multiple aspects of plant growth and development.</text>
</comment>
<feature type="compositionally biased region" description="Polar residues" evidence="7">
    <location>
        <begin position="158"/>
        <end position="169"/>
    </location>
</feature>
<comment type="subcellular location">
    <subcellularLocation>
        <location evidence="1 6">Nucleus</location>
    </subcellularLocation>
</comment>
<gene>
    <name evidence="9" type="ORF">SI8410_09013405</name>
</gene>
<dbReference type="EMBL" id="LR746272">
    <property type="protein sequence ID" value="CAA7402727.1"/>
    <property type="molecule type" value="Genomic_DNA"/>
</dbReference>
<evidence type="ECO:0000256" key="1">
    <source>
        <dbReference type="ARBA" id="ARBA00004123"/>
    </source>
</evidence>
<accession>A0A7I8KY49</accession>
<keyword evidence="10" id="KW-1185">Reference proteome</keyword>
<evidence type="ECO:0000313" key="9">
    <source>
        <dbReference type="EMBL" id="CAA7402727.1"/>
    </source>
</evidence>
<protein>
    <recommendedName>
        <fullName evidence="6">Transcription repressor</fullName>
    </recommendedName>
    <alternativeName>
        <fullName evidence="6">Ovate family protein</fullName>
    </alternativeName>
</protein>
<name>A0A7I8KY49_SPIIN</name>
<evidence type="ECO:0000256" key="7">
    <source>
        <dbReference type="SAM" id="MobiDB-lite"/>
    </source>
</evidence>
<evidence type="ECO:0000256" key="3">
    <source>
        <dbReference type="ARBA" id="ARBA00023015"/>
    </source>
</evidence>
<keyword evidence="3 6" id="KW-0805">Transcription regulation</keyword>
<dbReference type="GO" id="GO:0045892">
    <property type="term" value="P:negative regulation of DNA-templated transcription"/>
    <property type="evidence" value="ECO:0007669"/>
    <property type="project" value="UniProtKB-UniRule"/>
</dbReference>
<dbReference type="AlphaFoldDB" id="A0A7I8KY49"/>
<proteinExistence type="predicted"/>
<dbReference type="Pfam" id="PF04844">
    <property type="entry name" value="Ovate"/>
    <property type="match status" value="1"/>
</dbReference>
<evidence type="ECO:0000256" key="4">
    <source>
        <dbReference type="ARBA" id="ARBA00023163"/>
    </source>
</evidence>
<reference evidence="9" key="1">
    <citation type="submission" date="2020-02" db="EMBL/GenBank/DDBJ databases">
        <authorList>
            <person name="Scholz U."/>
            <person name="Mascher M."/>
            <person name="Fiebig A."/>
        </authorList>
    </citation>
    <scope>NUCLEOTIDE SEQUENCE</scope>
</reference>
<dbReference type="PANTHER" id="PTHR33057">
    <property type="entry name" value="TRANSCRIPTION REPRESSOR OFP7-RELATED"/>
    <property type="match status" value="1"/>
</dbReference>
<keyword evidence="4 6" id="KW-0804">Transcription</keyword>
<evidence type="ECO:0000259" key="8">
    <source>
        <dbReference type="PROSITE" id="PS51754"/>
    </source>
</evidence>
<dbReference type="InterPro" id="IPR038933">
    <property type="entry name" value="Ovate"/>
</dbReference>
<feature type="domain" description="OVATE" evidence="8">
    <location>
        <begin position="284"/>
        <end position="343"/>
    </location>
</feature>
<evidence type="ECO:0000313" key="10">
    <source>
        <dbReference type="Proteomes" id="UP000663760"/>
    </source>
</evidence>
<evidence type="ECO:0000256" key="5">
    <source>
        <dbReference type="ARBA" id="ARBA00023242"/>
    </source>
</evidence>
<evidence type="ECO:0000256" key="2">
    <source>
        <dbReference type="ARBA" id="ARBA00022491"/>
    </source>
</evidence>